<name>A0A0E9SQL1_ANGAN</name>
<dbReference type="AlphaFoldDB" id="A0A0E9SQL1"/>
<proteinExistence type="predicted"/>
<dbReference type="EMBL" id="GBXM01065794">
    <property type="protein sequence ID" value="JAH42783.1"/>
    <property type="molecule type" value="Transcribed_RNA"/>
</dbReference>
<protein>
    <submittedName>
        <fullName evidence="1">Uncharacterized protein</fullName>
    </submittedName>
</protein>
<organism evidence="1">
    <name type="scientific">Anguilla anguilla</name>
    <name type="common">European freshwater eel</name>
    <name type="synonym">Muraena anguilla</name>
    <dbReference type="NCBI Taxonomy" id="7936"/>
    <lineage>
        <taxon>Eukaryota</taxon>
        <taxon>Metazoa</taxon>
        <taxon>Chordata</taxon>
        <taxon>Craniata</taxon>
        <taxon>Vertebrata</taxon>
        <taxon>Euteleostomi</taxon>
        <taxon>Actinopterygii</taxon>
        <taxon>Neopterygii</taxon>
        <taxon>Teleostei</taxon>
        <taxon>Anguilliformes</taxon>
        <taxon>Anguillidae</taxon>
        <taxon>Anguilla</taxon>
    </lineage>
</organism>
<evidence type="ECO:0000313" key="1">
    <source>
        <dbReference type="EMBL" id="JAH42783.1"/>
    </source>
</evidence>
<reference evidence="1" key="1">
    <citation type="submission" date="2014-11" db="EMBL/GenBank/DDBJ databases">
        <authorList>
            <person name="Amaro Gonzalez C."/>
        </authorList>
    </citation>
    <scope>NUCLEOTIDE SEQUENCE</scope>
</reference>
<reference evidence="1" key="2">
    <citation type="journal article" date="2015" name="Fish Shellfish Immunol.">
        <title>Early steps in the European eel (Anguilla anguilla)-Vibrio vulnificus interaction in the gills: Role of the RtxA13 toxin.</title>
        <authorList>
            <person name="Callol A."/>
            <person name="Pajuelo D."/>
            <person name="Ebbesson L."/>
            <person name="Teles M."/>
            <person name="MacKenzie S."/>
            <person name="Amaro C."/>
        </authorList>
    </citation>
    <scope>NUCLEOTIDE SEQUENCE</scope>
</reference>
<accession>A0A0E9SQL1</accession>
<sequence length="27" mass="3079">MWLEPGIHRRAPGPSLRTTVLGYKDNL</sequence>